<organism evidence="4 5">
    <name type="scientific">Zostera marina</name>
    <name type="common">Eelgrass</name>
    <dbReference type="NCBI Taxonomy" id="29655"/>
    <lineage>
        <taxon>Eukaryota</taxon>
        <taxon>Viridiplantae</taxon>
        <taxon>Streptophyta</taxon>
        <taxon>Embryophyta</taxon>
        <taxon>Tracheophyta</taxon>
        <taxon>Spermatophyta</taxon>
        <taxon>Magnoliopsida</taxon>
        <taxon>Liliopsida</taxon>
        <taxon>Zosteraceae</taxon>
        <taxon>Zostera</taxon>
    </lineage>
</organism>
<comment type="function">
    <text evidence="1">May act as a substrate-specific adapter of an E3 ubiquitin-protein ligase complex (CUL3-RBX1-BTB) which mediates the ubiquitination and subsequent proteasomal degradation of target proteins.</text>
</comment>
<dbReference type="Gene3D" id="1.25.40.420">
    <property type="match status" value="1"/>
</dbReference>
<dbReference type="EMBL" id="LFYR01000916">
    <property type="protein sequence ID" value="KMZ67246.1"/>
    <property type="molecule type" value="Genomic_DNA"/>
</dbReference>
<gene>
    <name evidence="4" type="ORF">ZOSMA_270G00190</name>
</gene>
<dbReference type="OrthoDB" id="6359943at2759"/>
<accession>A0A0K9PE68</accession>
<dbReference type="InterPro" id="IPR011333">
    <property type="entry name" value="SKP1/BTB/POZ_sf"/>
</dbReference>
<sequence length="250" mass="28720">MDCCVCGPVVATYRHPRNNICPNCYEGAKLLNSIIRKVEDGKRSESFDSRMNLSDMIKWMEGKEKMEEERMDFLGLLSVVFREGFPTDILIKPATGPPIPAHRVLLESRSEIFRTMFESDKCKAPANKIIHLPDITHEELQCLLDFLYAGTLPDTTSEKHVYAMLMASDKYHVPYLKKFCETRLLHLLNPSNALEILEVSETCSSHGLKKNVFDLIEKHKDQIVFSTQFDVFAIKNPHLCVEITRMLARR</sequence>
<evidence type="ECO:0000256" key="1">
    <source>
        <dbReference type="ARBA" id="ARBA00002668"/>
    </source>
</evidence>
<name>A0A0K9PE68_ZOSMR</name>
<dbReference type="CDD" id="cd18186">
    <property type="entry name" value="BTB_POZ_ZBTB_KLHL-like"/>
    <property type="match status" value="1"/>
</dbReference>
<dbReference type="InterPro" id="IPR044784">
    <property type="entry name" value="At1g01640-like"/>
</dbReference>
<dbReference type="PANTHER" id="PTHR47274">
    <property type="entry name" value="BTB/POZ DOMAIN CONTAINING PROTEIN, EXPRESSED-RELATED"/>
    <property type="match status" value="1"/>
</dbReference>
<dbReference type="SMART" id="SM00225">
    <property type="entry name" value="BTB"/>
    <property type="match status" value="1"/>
</dbReference>
<dbReference type="SUPFAM" id="SSF54695">
    <property type="entry name" value="POZ domain"/>
    <property type="match status" value="1"/>
</dbReference>
<dbReference type="Proteomes" id="UP000036987">
    <property type="component" value="Unassembled WGS sequence"/>
</dbReference>
<dbReference type="PANTHER" id="PTHR47274:SF1">
    <property type="entry name" value="BTB_POZ DOMAIN CONTAINING PROTEIN, EXPRESSED"/>
    <property type="match status" value="1"/>
</dbReference>
<feature type="domain" description="BTB" evidence="3">
    <location>
        <begin position="87"/>
        <end position="156"/>
    </location>
</feature>
<evidence type="ECO:0000256" key="2">
    <source>
        <dbReference type="ARBA" id="ARBA00004906"/>
    </source>
</evidence>
<dbReference type="Gene3D" id="3.30.710.10">
    <property type="entry name" value="Potassium Channel Kv1.1, Chain A"/>
    <property type="match status" value="1"/>
</dbReference>
<evidence type="ECO:0000259" key="3">
    <source>
        <dbReference type="PROSITE" id="PS50097"/>
    </source>
</evidence>
<comment type="caution">
    <text evidence="4">The sequence shown here is derived from an EMBL/GenBank/DDBJ whole genome shotgun (WGS) entry which is preliminary data.</text>
</comment>
<proteinExistence type="predicted"/>
<evidence type="ECO:0000313" key="5">
    <source>
        <dbReference type="Proteomes" id="UP000036987"/>
    </source>
</evidence>
<dbReference type="InterPro" id="IPR000210">
    <property type="entry name" value="BTB/POZ_dom"/>
</dbReference>
<reference evidence="5" key="1">
    <citation type="journal article" date="2016" name="Nature">
        <title>The genome of the seagrass Zostera marina reveals angiosperm adaptation to the sea.</title>
        <authorList>
            <person name="Olsen J.L."/>
            <person name="Rouze P."/>
            <person name="Verhelst B."/>
            <person name="Lin Y.-C."/>
            <person name="Bayer T."/>
            <person name="Collen J."/>
            <person name="Dattolo E."/>
            <person name="De Paoli E."/>
            <person name="Dittami S."/>
            <person name="Maumus F."/>
            <person name="Michel G."/>
            <person name="Kersting A."/>
            <person name="Lauritano C."/>
            <person name="Lohaus R."/>
            <person name="Toepel M."/>
            <person name="Tonon T."/>
            <person name="Vanneste K."/>
            <person name="Amirebrahimi M."/>
            <person name="Brakel J."/>
            <person name="Bostroem C."/>
            <person name="Chovatia M."/>
            <person name="Grimwood J."/>
            <person name="Jenkins J.W."/>
            <person name="Jueterbock A."/>
            <person name="Mraz A."/>
            <person name="Stam W.T."/>
            <person name="Tice H."/>
            <person name="Bornberg-Bauer E."/>
            <person name="Green P.J."/>
            <person name="Pearson G.A."/>
            <person name="Procaccini G."/>
            <person name="Duarte C.M."/>
            <person name="Schmutz J."/>
            <person name="Reusch T.B.H."/>
            <person name="Van de Peer Y."/>
        </authorList>
    </citation>
    <scope>NUCLEOTIDE SEQUENCE [LARGE SCALE GENOMIC DNA]</scope>
    <source>
        <strain evidence="5">cv. Finnish</strain>
    </source>
</reference>
<keyword evidence="5" id="KW-1185">Reference proteome</keyword>
<dbReference type="STRING" id="29655.A0A0K9PE68"/>
<dbReference type="OMA" id="ANKTFPA"/>
<dbReference type="AlphaFoldDB" id="A0A0K9PE68"/>
<dbReference type="PROSITE" id="PS50097">
    <property type="entry name" value="BTB"/>
    <property type="match status" value="1"/>
</dbReference>
<dbReference type="CDD" id="cd14733">
    <property type="entry name" value="BACK"/>
    <property type="match status" value="1"/>
</dbReference>
<dbReference type="Pfam" id="PF00651">
    <property type="entry name" value="BTB"/>
    <property type="match status" value="1"/>
</dbReference>
<evidence type="ECO:0000313" key="4">
    <source>
        <dbReference type="EMBL" id="KMZ67246.1"/>
    </source>
</evidence>
<protein>
    <submittedName>
        <fullName evidence="4">BTB/POZ domain containing protein, expressed</fullName>
    </submittedName>
</protein>
<comment type="pathway">
    <text evidence="2">Protein modification; protein ubiquitination.</text>
</comment>